<evidence type="ECO:0000313" key="2">
    <source>
        <dbReference type="EMBL" id="KAF6159997.1"/>
    </source>
</evidence>
<evidence type="ECO:0000256" key="1">
    <source>
        <dbReference type="SAM" id="MobiDB-lite"/>
    </source>
</evidence>
<reference evidence="2 3" key="1">
    <citation type="journal article" date="2020" name="IScience">
        <title>Genome Sequencing of the Endangered Kingdonia uniflora (Circaeasteraceae, Ranunculales) Reveals Potential Mechanisms of Evolutionary Specialization.</title>
        <authorList>
            <person name="Sun Y."/>
            <person name="Deng T."/>
            <person name="Zhang A."/>
            <person name="Moore M.J."/>
            <person name="Landis J.B."/>
            <person name="Lin N."/>
            <person name="Zhang H."/>
            <person name="Zhang X."/>
            <person name="Huang J."/>
            <person name="Zhang X."/>
            <person name="Sun H."/>
            <person name="Wang H."/>
        </authorList>
    </citation>
    <scope>NUCLEOTIDE SEQUENCE [LARGE SCALE GENOMIC DNA]</scope>
    <source>
        <strain evidence="2">TB1705</strain>
        <tissue evidence="2">Leaf</tissue>
    </source>
</reference>
<gene>
    <name evidence="2" type="ORF">GIB67_033081</name>
</gene>
<feature type="region of interest" description="Disordered" evidence="1">
    <location>
        <begin position="199"/>
        <end position="259"/>
    </location>
</feature>
<dbReference type="AlphaFoldDB" id="A0A7J7MYS2"/>
<feature type="compositionally biased region" description="Basic and acidic residues" evidence="1">
    <location>
        <begin position="232"/>
        <end position="246"/>
    </location>
</feature>
<feature type="compositionally biased region" description="Basic and acidic residues" evidence="1">
    <location>
        <begin position="449"/>
        <end position="466"/>
    </location>
</feature>
<keyword evidence="3" id="KW-1185">Reference proteome</keyword>
<evidence type="ECO:0000313" key="3">
    <source>
        <dbReference type="Proteomes" id="UP000541444"/>
    </source>
</evidence>
<name>A0A7J7MYS2_9MAGN</name>
<protein>
    <submittedName>
        <fullName evidence="2">Uncharacterized protein</fullName>
    </submittedName>
</protein>
<sequence length="508" mass="57984">MSMLVVEIFDRHLGDMMFQFGGIIIQMKPIHVCLILGIRVSHIANEFLFVDLKHMTNFRMRRCSLIKFVKNYTILSPLKQREKRWGERNYIEAPAIGTTPVIEPPVVSVLAAGVPAVSAPTIGNSSTATRIKATVVRVCFQLEEHGKMLLKLYDHGKMLQSHGKLLEQILIFSVRDNTLPLGDNLLLGQYQFSTPEKTVKYKREEEGNEIEDEKRKKAEPRTWQRNLQQKNQKIEEMKKGKGERQKKTNAIKKNKKTEEADVPLKKEDLTDEQLDHAPLIQLKTLIPKIPKKGLANRYPRKRQAKFPEVDEFQSTVENLLQQVTLGEGLEVVKDLVVDDDVEVGMEVNLEAILSKYGGGLLEVSPGKKGDKKDDEDEKDVEEKVKSAEEEKPQVAKDEKIEESKNGDEKVDDVEKDGEEKESEEEQSQVAKEEESEQPTVVVYYNGNKDVQHDNKTKESKEEVEQSKEEEDADEASQSVYLQTKENKKEVEQSKEDVVKGKDDDDENL</sequence>
<dbReference type="Proteomes" id="UP000541444">
    <property type="component" value="Unassembled WGS sequence"/>
</dbReference>
<feature type="compositionally biased region" description="Basic and acidic residues" evidence="1">
    <location>
        <begin position="212"/>
        <end position="222"/>
    </location>
</feature>
<feature type="compositionally biased region" description="Basic and acidic residues" evidence="1">
    <location>
        <begin position="380"/>
        <end position="408"/>
    </location>
</feature>
<feature type="compositionally biased region" description="Basic and acidic residues" evidence="1">
    <location>
        <begin position="484"/>
        <end position="502"/>
    </location>
</feature>
<proteinExistence type="predicted"/>
<comment type="caution">
    <text evidence="2">The sequence shown here is derived from an EMBL/GenBank/DDBJ whole genome shotgun (WGS) entry which is preliminary data.</text>
</comment>
<feature type="region of interest" description="Disordered" evidence="1">
    <location>
        <begin position="359"/>
        <end position="508"/>
    </location>
</feature>
<accession>A0A7J7MYS2</accession>
<dbReference type="EMBL" id="JACGCM010001183">
    <property type="protein sequence ID" value="KAF6159997.1"/>
    <property type="molecule type" value="Genomic_DNA"/>
</dbReference>
<organism evidence="2 3">
    <name type="scientific">Kingdonia uniflora</name>
    <dbReference type="NCBI Taxonomy" id="39325"/>
    <lineage>
        <taxon>Eukaryota</taxon>
        <taxon>Viridiplantae</taxon>
        <taxon>Streptophyta</taxon>
        <taxon>Embryophyta</taxon>
        <taxon>Tracheophyta</taxon>
        <taxon>Spermatophyta</taxon>
        <taxon>Magnoliopsida</taxon>
        <taxon>Ranunculales</taxon>
        <taxon>Circaeasteraceae</taxon>
        <taxon>Kingdonia</taxon>
    </lineage>
</organism>
<feature type="compositionally biased region" description="Acidic residues" evidence="1">
    <location>
        <begin position="409"/>
        <end position="426"/>
    </location>
</feature>